<reference evidence="1" key="1">
    <citation type="submission" date="2025-08" db="UniProtKB">
        <authorList>
            <consortium name="Ensembl"/>
        </authorList>
    </citation>
    <scope>IDENTIFICATION</scope>
</reference>
<dbReference type="Pfam" id="PF09776">
    <property type="entry name" value="Mitoc_L55"/>
    <property type="match status" value="1"/>
</dbReference>
<dbReference type="GO" id="GO:0003735">
    <property type="term" value="F:structural constituent of ribosome"/>
    <property type="evidence" value="ECO:0007669"/>
    <property type="project" value="InterPro"/>
</dbReference>
<organism evidence="1 2">
    <name type="scientific">Cercocebus atys</name>
    <name type="common">Sooty mangabey</name>
    <name type="synonym">Cercocebus torquatus atys</name>
    <dbReference type="NCBI Taxonomy" id="9531"/>
    <lineage>
        <taxon>Eukaryota</taxon>
        <taxon>Metazoa</taxon>
        <taxon>Chordata</taxon>
        <taxon>Craniata</taxon>
        <taxon>Vertebrata</taxon>
        <taxon>Euteleostomi</taxon>
        <taxon>Mammalia</taxon>
        <taxon>Eutheria</taxon>
        <taxon>Euarchontoglires</taxon>
        <taxon>Primates</taxon>
        <taxon>Haplorrhini</taxon>
        <taxon>Catarrhini</taxon>
        <taxon>Cercopithecidae</taxon>
        <taxon>Cercopithecinae</taxon>
        <taxon>Cercocebus</taxon>
    </lineage>
</organism>
<dbReference type="GO" id="GO:0005762">
    <property type="term" value="C:mitochondrial large ribosomal subunit"/>
    <property type="evidence" value="ECO:0007669"/>
    <property type="project" value="Ensembl"/>
</dbReference>
<proteinExistence type="predicted"/>
<gene>
    <name evidence="1" type="primary">MRPL55</name>
</gene>
<sequence>MAAVGSLLGLAGSSWLGGQSGSDHSSSCSWHGLLRQSTVKATEPALRHLHTSSWQADSSRASLSRVHRQAYARLYPVLLVKQDGSTIHIRYREPRRMLAMPIDLDTLSPEERRARLRKREAQLQPRKEYEQELSDDFHVEHYQQFWNRTKK</sequence>
<protein>
    <submittedName>
        <fullName evidence="1">Mitochondrial ribosomal protein L55</fullName>
    </submittedName>
</protein>
<dbReference type="Gene3D" id="6.20.130.20">
    <property type="entry name" value="Mitochondrial ribosomal protein L55"/>
    <property type="match status" value="1"/>
</dbReference>
<dbReference type="GeneTree" id="ENSGT00390000010309"/>
<dbReference type="Ensembl" id="ENSCATT00000001736.1">
    <property type="protein sequence ID" value="ENSCATP00000000312.1"/>
    <property type="gene ID" value="ENSCATG00000001114.1"/>
</dbReference>
<dbReference type="GO" id="GO:0006412">
    <property type="term" value="P:translation"/>
    <property type="evidence" value="ECO:0007669"/>
    <property type="project" value="TreeGrafter"/>
</dbReference>
<dbReference type="Proteomes" id="UP000233060">
    <property type="component" value="Unassembled WGS sequence"/>
</dbReference>
<dbReference type="InterPro" id="IPR018615">
    <property type="entry name" value="Ribosomal_mL55"/>
</dbReference>
<dbReference type="Bgee" id="ENSCATG00000001114">
    <property type="expression patterns" value="Expressed in heart and 12 other cell types or tissues"/>
</dbReference>
<reference evidence="1" key="2">
    <citation type="submission" date="2025-09" db="UniProtKB">
        <authorList>
            <consortium name="Ensembl"/>
        </authorList>
    </citation>
    <scope>IDENTIFICATION</scope>
</reference>
<dbReference type="InterPro" id="IPR044884">
    <property type="entry name" value="Ribosomal_mL55_sf"/>
</dbReference>
<dbReference type="AlphaFoldDB" id="A0A2K5KHY3"/>
<keyword evidence="2" id="KW-1185">Reference proteome</keyword>
<accession>A0A2K5KHY3</accession>
<dbReference type="PANTHER" id="PTHR34095:SF1">
    <property type="entry name" value="LARGE RIBOSOMAL SUBUNIT PROTEIN ML55"/>
    <property type="match status" value="1"/>
</dbReference>
<evidence type="ECO:0000313" key="1">
    <source>
        <dbReference type="Ensembl" id="ENSCATP00000000312.1"/>
    </source>
</evidence>
<dbReference type="PANTHER" id="PTHR34095">
    <property type="entry name" value="39S RIBOSOMAL PROTEIN L55, MITOCHONDRIAL"/>
    <property type="match status" value="1"/>
</dbReference>
<evidence type="ECO:0000313" key="2">
    <source>
        <dbReference type="Proteomes" id="UP000233060"/>
    </source>
</evidence>
<name>A0A2K5KHY3_CERAT</name>
<dbReference type="STRING" id="9531.ENSCATP00000000312"/>